<dbReference type="EMBL" id="KV417689">
    <property type="protein sequence ID" value="KZP09970.1"/>
    <property type="molecule type" value="Genomic_DNA"/>
</dbReference>
<keyword evidence="4" id="KW-1185">Reference proteome</keyword>
<dbReference type="OrthoDB" id="4062651at2759"/>
<evidence type="ECO:0000313" key="4">
    <source>
        <dbReference type="Proteomes" id="UP000076532"/>
    </source>
</evidence>
<dbReference type="GO" id="GO:0005524">
    <property type="term" value="F:ATP binding"/>
    <property type="evidence" value="ECO:0007669"/>
    <property type="project" value="InterPro"/>
</dbReference>
<dbReference type="STRING" id="436010.A0A165YVW1"/>
<sequence>MWALAMALIVPRQTINTLGISGNAHVVNIGGDFIMHNIDGSSAETHAMLKSIGQQLKVVQDMFGASPFSAPASSKNADEPNIDGSRSTSLQLGGAASSQPGSSTYLAWSGQALALPSPMPPPVESDDPADLTNFIYLQLSHHSRVGSLGGLSQAIWRKGNKCELVAVKYIRPPNNTLDRSANTEKRLRREIAIWSRLHHLNIIPLFGMISQGGGCHVAGMVSAWMEHGNLSDYIVVLMLTVFERINILCEVAAGIKYLHSQGITHGDLSGSNILINENHHACLGDFGLSSIQADSEGTGYWTSTIGGAIRWRAPELLPSLVSDVYTFQPDLSWRCDIYSFGSVMLQVLSNTIPYDYITRAECVLIELFRRQPPRRPASHILTDEYWSFIQRCWGDEPQSRPLARDLLTSILDLQDATYLDYPYFLGTSLRKDTDGHRWESTDRTVYTAPF</sequence>
<dbReference type="SUPFAM" id="SSF56112">
    <property type="entry name" value="Protein kinase-like (PK-like)"/>
    <property type="match status" value="1"/>
</dbReference>
<evidence type="ECO:0000313" key="3">
    <source>
        <dbReference type="EMBL" id="KZP09970.1"/>
    </source>
</evidence>
<dbReference type="Proteomes" id="UP000076532">
    <property type="component" value="Unassembled WGS sequence"/>
</dbReference>
<dbReference type="GO" id="GO:0004674">
    <property type="term" value="F:protein serine/threonine kinase activity"/>
    <property type="evidence" value="ECO:0007669"/>
    <property type="project" value="TreeGrafter"/>
</dbReference>
<dbReference type="PROSITE" id="PS00109">
    <property type="entry name" value="PROTEIN_KINASE_TYR"/>
    <property type="match status" value="1"/>
</dbReference>
<feature type="compositionally biased region" description="Polar residues" evidence="1">
    <location>
        <begin position="84"/>
        <end position="97"/>
    </location>
</feature>
<dbReference type="AlphaFoldDB" id="A0A165YVW1"/>
<dbReference type="InterPro" id="IPR008266">
    <property type="entry name" value="Tyr_kinase_AS"/>
</dbReference>
<dbReference type="Gene3D" id="1.10.510.10">
    <property type="entry name" value="Transferase(Phosphotransferase) domain 1"/>
    <property type="match status" value="1"/>
</dbReference>
<dbReference type="InterPro" id="IPR001245">
    <property type="entry name" value="Ser-Thr/Tyr_kinase_cat_dom"/>
</dbReference>
<feature type="region of interest" description="Disordered" evidence="1">
    <location>
        <begin position="69"/>
        <end position="97"/>
    </location>
</feature>
<reference evidence="3 4" key="1">
    <citation type="journal article" date="2016" name="Mol. Biol. Evol.">
        <title>Comparative Genomics of Early-Diverging Mushroom-Forming Fungi Provides Insights into the Origins of Lignocellulose Decay Capabilities.</title>
        <authorList>
            <person name="Nagy L.G."/>
            <person name="Riley R."/>
            <person name="Tritt A."/>
            <person name="Adam C."/>
            <person name="Daum C."/>
            <person name="Floudas D."/>
            <person name="Sun H."/>
            <person name="Yadav J.S."/>
            <person name="Pangilinan J."/>
            <person name="Larsson K.H."/>
            <person name="Matsuura K."/>
            <person name="Barry K."/>
            <person name="Labutti K."/>
            <person name="Kuo R."/>
            <person name="Ohm R.A."/>
            <person name="Bhattacharya S.S."/>
            <person name="Shirouzu T."/>
            <person name="Yoshinaga Y."/>
            <person name="Martin F.M."/>
            <person name="Grigoriev I.V."/>
            <person name="Hibbett D.S."/>
        </authorList>
    </citation>
    <scope>NUCLEOTIDE SEQUENCE [LARGE SCALE GENOMIC DNA]</scope>
    <source>
        <strain evidence="3 4">CBS 109695</strain>
    </source>
</reference>
<dbReference type="PANTHER" id="PTHR44329">
    <property type="entry name" value="SERINE/THREONINE-PROTEIN KINASE TNNI3K-RELATED"/>
    <property type="match status" value="1"/>
</dbReference>
<protein>
    <submittedName>
        <fullName evidence="3">Kinase-like protein</fullName>
    </submittedName>
</protein>
<dbReference type="InterPro" id="IPR051681">
    <property type="entry name" value="Ser/Thr_Kinases-Pseudokinases"/>
</dbReference>
<dbReference type="PROSITE" id="PS50011">
    <property type="entry name" value="PROTEIN_KINASE_DOM"/>
    <property type="match status" value="1"/>
</dbReference>
<organism evidence="3 4">
    <name type="scientific">Athelia psychrophila</name>
    <dbReference type="NCBI Taxonomy" id="1759441"/>
    <lineage>
        <taxon>Eukaryota</taxon>
        <taxon>Fungi</taxon>
        <taxon>Dikarya</taxon>
        <taxon>Basidiomycota</taxon>
        <taxon>Agaricomycotina</taxon>
        <taxon>Agaricomycetes</taxon>
        <taxon>Agaricomycetidae</taxon>
        <taxon>Atheliales</taxon>
        <taxon>Atheliaceae</taxon>
        <taxon>Athelia</taxon>
    </lineage>
</organism>
<dbReference type="Pfam" id="PF07714">
    <property type="entry name" value="PK_Tyr_Ser-Thr"/>
    <property type="match status" value="1"/>
</dbReference>
<evidence type="ECO:0000256" key="1">
    <source>
        <dbReference type="SAM" id="MobiDB-lite"/>
    </source>
</evidence>
<accession>A0A165YVW1</accession>
<feature type="domain" description="Protein kinase" evidence="2">
    <location>
        <begin position="137"/>
        <end position="424"/>
    </location>
</feature>
<gene>
    <name evidence="3" type="ORF">FIBSPDRAFT_227241</name>
</gene>
<proteinExistence type="predicted"/>
<name>A0A165YVW1_9AGAM</name>
<evidence type="ECO:0000259" key="2">
    <source>
        <dbReference type="PROSITE" id="PS50011"/>
    </source>
</evidence>
<dbReference type="InterPro" id="IPR011009">
    <property type="entry name" value="Kinase-like_dom_sf"/>
</dbReference>
<dbReference type="InterPro" id="IPR000719">
    <property type="entry name" value="Prot_kinase_dom"/>
</dbReference>